<dbReference type="HAMAP" id="MF_00122">
    <property type="entry name" value="GatC"/>
    <property type="match status" value="1"/>
</dbReference>
<evidence type="ECO:0000256" key="5">
    <source>
        <dbReference type="ARBA" id="ARBA00047913"/>
    </source>
</evidence>
<comment type="subunit">
    <text evidence="2 6">Heterotrimer of A, B and C subunits.</text>
</comment>
<accession>A0A9X1V7Q5</accession>
<dbReference type="GO" id="GO:0006412">
    <property type="term" value="P:translation"/>
    <property type="evidence" value="ECO:0007669"/>
    <property type="project" value="UniProtKB-UniRule"/>
</dbReference>
<evidence type="ECO:0000256" key="2">
    <source>
        <dbReference type="ARBA" id="ARBA00011123"/>
    </source>
</evidence>
<keyword evidence="6" id="KW-0067">ATP-binding</keyword>
<keyword evidence="6 8" id="KW-0436">Ligase</keyword>
<comment type="caution">
    <text evidence="8">The sequence shown here is derived from an EMBL/GenBank/DDBJ whole genome shotgun (WGS) entry which is preliminary data.</text>
</comment>
<dbReference type="EMBL" id="JALBUF010000001">
    <property type="protein sequence ID" value="MCI0182554.1"/>
    <property type="molecule type" value="Genomic_DNA"/>
</dbReference>
<evidence type="ECO:0000256" key="1">
    <source>
        <dbReference type="ARBA" id="ARBA00010757"/>
    </source>
</evidence>
<evidence type="ECO:0000256" key="4">
    <source>
        <dbReference type="ARBA" id="ARBA00047380"/>
    </source>
</evidence>
<evidence type="ECO:0000256" key="3">
    <source>
        <dbReference type="ARBA" id="ARBA00024799"/>
    </source>
</evidence>
<dbReference type="InterPro" id="IPR036113">
    <property type="entry name" value="Asp/Glu-ADT_sf_sub_c"/>
</dbReference>
<evidence type="ECO:0000313" key="8">
    <source>
        <dbReference type="EMBL" id="MCI0182554.1"/>
    </source>
</evidence>
<comment type="function">
    <text evidence="3 6">Allows the formation of correctly charged Asn-tRNA(Asn) or Gln-tRNA(Gln) through the transamidation of misacylated Asp-tRNA(Asn) or Glu-tRNA(Gln) in organisms which lack either or both of asparaginyl-tRNA or glutaminyl-tRNA synthetases. The reaction takes place in the presence of glutamine and ATP through an activated phospho-Asp-tRNA(Asn) or phospho-Glu-tRNA(Gln).</text>
</comment>
<comment type="similarity">
    <text evidence="1 6">Belongs to the GatC family.</text>
</comment>
<comment type="catalytic activity">
    <reaction evidence="4 6">
        <text>L-aspartyl-tRNA(Asn) + L-glutamine + ATP + H2O = L-asparaginyl-tRNA(Asn) + L-glutamate + ADP + phosphate + 2 H(+)</text>
        <dbReference type="Rhea" id="RHEA:14513"/>
        <dbReference type="Rhea" id="RHEA-COMP:9674"/>
        <dbReference type="Rhea" id="RHEA-COMP:9677"/>
        <dbReference type="ChEBI" id="CHEBI:15377"/>
        <dbReference type="ChEBI" id="CHEBI:15378"/>
        <dbReference type="ChEBI" id="CHEBI:29985"/>
        <dbReference type="ChEBI" id="CHEBI:30616"/>
        <dbReference type="ChEBI" id="CHEBI:43474"/>
        <dbReference type="ChEBI" id="CHEBI:58359"/>
        <dbReference type="ChEBI" id="CHEBI:78515"/>
        <dbReference type="ChEBI" id="CHEBI:78516"/>
        <dbReference type="ChEBI" id="CHEBI:456216"/>
    </reaction>
</comment>
<dbReference type="Gene3D" id="1.10.20.60">
    <property type="entry name" value="Glu-tRNAGln amidotransferase C subunit, N-terminal domain"/>
    <property type="match status" value="1"/>
</dbReference>
<proteinExistence type="inferred from homology"/>
<dbReference type="PANTHER" id="PTHR15004:SF0">
    <property type="entry name" value="GLUTAMYL-TRNA(GLN) AMIDOTRANSFERASE SUBUNIT C, MITOCHONDRIAL"/>
    <property type="match status" value="1"/>
</dbReference>
<dbReference type="EC" id="6.3.5.-" evidence="6"/>
<dbReference type="NCBIfam" id="TIGR00135">
    <property type="entry name" value="gatC"/>
    <property type="match status" value="1"/>
</dbReference>
<evidence type="ECO:0000313" key="9">
    <source>
        <dbReference type="Proteomes" id="UP001139263"/>
    </source>
</evidence>
<comment type="catalytic activity">
    <reaction evidence="5 6">
        <text>L-glutamyl-tRNA(Gln) + L-glutamine + ATP + H2O = L-glutaminyl-tRNA(Gln) + L-glutamate + ADP + phosphate + H(+)</text>
        <dbReference type="Rhea" id="RHEA:17521"/>
        <dbReference type="Rhea" id="RHEA-COMP:9681"/>
        <dbReference type="Rhea" id="RHEA-COMP:9684"/>
        <dbReference type="ChEBI" id="CHEBI:15377"/>
        <dbReference type="ChEBI" id="CHEBI:15378"/>
        <dbReference type="ChEBI" id="CHEBI:29985"/>
        <dbReference type="ChEBI" id="CHEBI:30616"/>
        <dbReference type="ChEBI" id="CHEBI:43474"/>
        <dbReference type="ChEBI" id="CHEBI:58359"/>
        <dbReference type="ChEBI" id="CHEBI:78520"/>
        <dbReference type="ChEBI" id="CHEBI:78521"/>
        <dbReference type="ChEBI" id="CHEBI:456216"/>
    </reaction>
</comment>
<dbReference type="RefSeq" id="WP_241712138.1">
    <property type="nucleotide sequence ID" value="NZ_JALBUF010000001.1"/>
</dbReference>
<dbReference type="InterPro" id="IPR003837">
    <property type="entry name" value="GatC"/>
</dbReference>
<feature type="region of interest" description="Disordered" evidence="7">
    <location>
        <begin position="72"/>
        <end position="96"/>
    </location>
</feature>
<evidence type="ECO:0000256" key="6">
    <source>
        <dbReference type="HAMAP-Rule" id="MF_00122"/>
    </source>
</evidence>
<keyword evidence="6" id="KW-0547">Nucleotide-binding</keyword>
<dbReference type="Pfam" id="PF02686">
    <property type="entry name" value="GatC"/>
    <property type="match status" value="1"/>
</dbReference>
<dbReference type="GO" id="GO:0005524">
    <property type="term" value="F:ATP binding"/>
    <property type="evidence" value="ECO:0007669"/>
    <property type="project" value="UniProtKB-KW"/>
</dbReference>
<dbReference type="SUPFAM" id="SSF141000">
    <property type="entry name" value="Glu-tRNAGln amidotransferase C subunit"/>
    <property type="match status" value="1"/>
</dbReference>
<dbReference type="GO" id="GO:0050567">
    <property type="term" value="F:glutaminyl-tRNA synthase (glutamine-hydrolyzing) activity"/>
    <property type="evidence" value="ECO:0007669"/>
    <property type="project" value="UniProtKB-UniRule"/>
</dbReference>
<dbReference type="GO" id="GO:0070681">
    <property type="term" value="P:glutaminyl-tRNAGln biosynthesis via transamidation"/>
    <property type="evidence" value="ECO:0007669"/>
    <property type="project" value="TreeGrafter"/>
</dbReference>
<evidence type="ECO:0000256" key="7">
    <source>
        <dbReference type="SAM" id="MobiDB-lite"/>
    </source>
</evidence>
<dbReference type="PANTHER" id="PTHR15004">
    <property type="entry name" value="GLUTAMYL-TRNA(GLN) AMIDOTRANSFERASE SUBUNIT C, MITOCHONDRIAL"/>
    <property type="match status" value="1"/>
</dbReference>
<keyword evidence="6" id="KW-0648">Protein biosynthesis</keyword>
<gene>
    <name evidence="6 8" type="primary">gatC</name>
    <name evidence="8" type="ORF">MM817_00814</name>
</gene>
<protein>
    <recommendedName>
        <fullName evidence="6">Aspartyl/glutamyl-tRNA(Asn/Gln) amidotransferase subunit C</fullName>
        <shortName evidence="6">Asp/Glu-ADT subunit C</shortName>
        <ecNumber evidence="6">6.3.5.-</ecNumber>
    </recommendedName>
</protein>
<sequence length="96" mass="10448">MSLSRQDVLHVASLARLEVNEAEMESLVSDLTSILEYAEELQQLDLTGVLPMSYVGMLQTVTRPDVVGSSLSDDEALANGPDVEEQQFRVPAVLEG</sequence>
<dbReference type="GO" id="GO:0006450">
    <property type="term" value="P:regulation of translational fidelity"/>
    <property type="evidence" value="ECO:0007669"/>
    <property type="project" value="InterPro"/>
</dbReference>
<organism evidence="8 9">
    <name type="scientific">Sulfoacidibacillus ferrooxidans</name>
    <dbReference type="NCBI Taxonomy" id="2005001"/>
    <lineage>
        <taxon>Bacteria</taxon>
        <taxon>Bacillati</taxon>
        <taxon>Bacillota</taxon>
        <taxon>Bacilli</taxon>
        <taxon>Bacillales</taxon>
        <taxon>Alicyclobacillaceae</taxon>
        <taxon>Sulfoacidibacillus</taxon>
    </lineage>
</organism>
<dbReference type="AlphaFoldDB" id="A0A9X1V7Q5"/>
<reference evidence="8" key="1">
    <citation type="submission" date="2022-03" db="EMBL/GenBank/DDBJ databases">
        <title>Draft Genome Sequence of Firmicute Strain S0AB, a Heterotrophic Iron/Sulfur-Oxidizing Extreme Acidophile.</title>
        <authorList>
            <person name="Vergara E."/>
            <person name="Pakostova E."/>
            <person name="Johnson D.B."/>
            <person name="Holmes D.S."/>
        </authorList>
    </citation>
    <scope>NUCLEOTIDE SEQUENCE</scope>
    <source>
        <strain evidence="8">S0AB</strain>
    </source>
</reference>
<name>A0A9X1V7Q5_9BACL</name>
<keyword evidence="9" id="KW-1185">Reference proteome</keyword>
<dbReference type="Proteomes" id="UP001139263">
    <property type="component" value="Unassembled WGS sequence"/>
</dbReference>